<dbReference type="InterPro" id="IPR057999">
    <property type="entry name" value="Gp49"/>
</dbReference>
<evidence type="ECO:0000256" key="1">
    <source>
        <dbReference type="SAM" id="MobiDB-lite"/>
    </source>
</evidence>
<reference evidence="2" key="1">
    <citation type="submission" date="2016-04" db="EMBL/GenBank/DDBJ databases">
        <authorList>
            <person name="Evans L.H."/>
            <person name="Alamgir A."/>
            <person name="Owens N."/>
            <person name="Weber N.D."/>
            <person name="Virtaneva K."/>
            <person name="Barbian K."/>
            <person name="Babar A."/>
            <person name="Rosenke K."/>
        </authorList>
    </citation>
    <scope>NUCLEOTIDE SEQUENCE</scope>
    <source>
        <strain evidence="2">Nono1</strain>
    </source>
</reference>
<dbReference type="EMBL" id="LT559118">
    <property type="protein sequence ID" value="SBO90589.1"/>
    <property type="molecule type" value="Genomic_DNA"/>
</dbReference>
<protein>
    <submittedName>
        <fullName evidence="2">Phage protein</fullName>
    </submittedName>
</protein>
<name>A0A1M4DVJ5_9ACTN</name>
<feature type="region of interest" description="Disordered" evidence="1">
    <location>
        <begin position="57"/>
        <end position="85"/>
    </location>
</feature>
<evidence type="ECO:0000313" key="2">
    <source>
        <dbReference type="EMBL" id="SBO90589.1"/>
    </source>
</evidence>
<proteinExistence type="predicted"/>
<organism evidence="2">
    <name type="scientific">Nonomuraea gerenzanensis</name>
    <dbReference type="NCBI Taxonomy" id="93944"/>
    <lineage>
        <taxon>Bacteria</taxon>
        <taxon>Bacillati</taxon>
        <taxon>Actinomycetota</taxon>
        <taxon>Actinomycetes</taxon>
        <taxon>Streptosporangiales</taxon>
        <taxon>Streptosporangiaceae</taxon>
        <taxon>Nonomuraea</taxon>
    </lineage>
</organism>
<feature type="compositionally biased region" description="Low complexity" evidence="1">
    <location>
        <begin position="57"/>
        <end position="71"/>
    </location>
</feature>
<gene>
    <name evidence="2" type="ORF">BN4615_P103</name>
</gene>
<dbReference type="Pfam" id="PF25690">
    <property type="entry name" value="Phage_gp49"/>
    <property type="match status" value="1"/>
</dbReference>
<sequence>MTLTDDGKVVITLKGGPGFEAPWIVIHAGSVDEAEDTLDEVYSKGLQHKVTKAAAAFSTGGSSGGRTASRSNPPGVASKTCQHGEMTYRTGTSAKGAWKAYFCPAEDKNEQCSPVWVK</sequence>
<accession>A0A1M4DVJ5</accession>
<dbReference type="AlphaFoldDB" id="A0A1M4DVJ5"/>